<sequence>MPSWSTKLRNKLKVDSANTRAGSSMPKSPISDPRTLRSQFPTPASTEVKIRLAMLSTAMVDALGGPPEFHKRFSFDLVTTMLPNENFPTKLQPQAGIWTDDTSMTLCLAMSLATFKESPNSPFCGGFDEVDQLNYYKRWYEKGDLSSVGSCFDIGNTVKLALSIYSRYRTEEALLRIRSDLAAEQYCGNGSLMRVLPIGLAYWRDEEQAKIYARRSSQTTHPSTMCIEACEVWTGAICCIMEASVNPTPSPDYDGDDAKFSKLNVVEFISNFPFTDNKLRESLTLPFGVPPRPEGRAEREAWYFKYHPLLRLITDTQSIPDPNRDPRLSFNIPSVEALPSSGYVRHTIVAALYCFLATRTFEDGAILAVNLGDDADTVGAVYAGLAACFYAGEEGGRAEGVFWTKRVREWLQTLVRVDLIERVSELLVGWEKKVEEEF</sequence>
<feature type="binding site" evidence="12">
    <location>
        <position position="374"/>
    </location>
    <ligand>
        <name>Mg(2+)</name>
        <dbReference type="ChEBI" id="CHEBI:18420"/>
        <label>1</label>
    </ligand>
</feature>
<feature type="binding site" evidence="12">
    <location>
        <position position="376"/>
    </location>
    <ligand>
        <name>Mg(2+)</name>
        <dbReference type="ChEBI" id="CHEBI:18420"/>
        <label>1</label>
    </ligand>
</feature>
<reference evidence="14 15" key="1">
    <citation type="journal article" date="2018" name="Evol. Lett.">
        <title>Horizontal gene cluster transfer increased hallucinogenic mushroom diversity.</title>
        <authorList>
            <person name="Reynolds H.T."/>
            <person name="Vijayakumar V."/>
            <person name="Gluck-Thaler E."/>
            <person name="Korotkin H.B."/>
            <person name="Matheny P.B."/>
            <person name="Slot J.C."/>
        </authorList>
    </citation>
    <scope>NUCLEOTIDE SEQUENCE [LARGE SCALE GENOMIC DNA]</scope>
    <source>
        <strain evidence="14 15">2629</strain>
    </source>
</reference>
<evidence type="ECO:0000256" key="3">
    <source>
        <dbReference type="ARBA" id="ARBA00022801"/>
    </source>
</evidence>
<evidence type="ECO:0000256" key="11">
    <source>
        <dbReference type="ARBA" id="ARBA00049015"/>
    </source>
</evidence>
<dbReference type="STRING" id="181874.A0A409X2U1"/>
<gene>
    <name evidence="14" type="ORF">CVT24_010231</name>
</gene>
<dbReference type="EMBL" id="NHTK01004769">
    <property type="protein sequence ID" value="PPQ85069.1"/>
    <property type="molecule type" value="Genomic_DNA"/>
</dbReference>
<dbReference type="SUPFAM" id="SSF101478">
    <property type="entry name" value="ADP-ribosylglycohydrolase"/>
    <property type="match status" value="1"/>
</dbReference>
<dbReference type="Pfam" id="PF03747">
    <property type="entry name" value="ADP_ribosyl_GH"/>
    <property type="match status" value="1"/>
</dbReference>
<evidence type="ECO:0000313" key="15">
    <source>
        <dbReference type="Proteomes" id="UP000284842"/>
    </source>
</evidence>
<dbReference type="Gene3D" id="1.10.4080.10">
    <property type="entry name" value="ADP-ribosylation/Crystallin J1"/>
    <property type="match status" value="1"/>
</dbReference>
<evidence type="ECO:0000256" key="1">
    <source>
        <dbReference type="ARBA" id="ARBA00010702"/>
    </source>
</evidence>
<feature type="binding site" evidence="12">
    <location>
        <position position="100"/>
    </location>
    <ligand>
        <name>Mg(2+)</name>
        <dbReference type="ChEBI" id="CHEBI:18420"/>
        <label>1</label>
    </ligand>
</feature>
<protein>
    <recommendedName>
        <fullName evidence="4">ADP-ribosylhydrolase ARH3</fullName>
        <ecNumber evidence="2">3.2.1.143</ecNumber>
    </recommendedName>
    <alternativeName>
        <fullName evidence="5">ADP-ribose glycohydrolase ARH3</fullName>
    </alternativeName>
    <alternativeName>
        <fullName evidence="6">ADP-ribosylhydrolase 3</fullName>
    </alternativeName>
    <alternativeName>
        <fullName evidence="9">O-acetyl-ADP-ribose deacetylase ARH3</fullName>
    </alternativeName>
    <alternativeName>
        <fullName evidence="10">Poly(ADP-ribose) glycohydrolase ARH3</fullName>
    </alternativeName>
    <alternativeName>
        <fullName evidence="8">[Protein ADP-ribosylarginine] hydrolase-like protein 2</fullName>
    </alternativeName>
    <alternativeName>
        <fullName evidence="7">[Protein ADP-ribosylserine] hydrolase</fullName>
    </alternativeName>
</protein>
<accession>A0A409X2U1</accession>
<dbReference type="InterPro" id="IPR005502">
    <property type="entry name" value="Ribosyl_crysJ1"/>
</dbReference>
<keyword evidence="12" id="KW-0460">Magnesium</keyword>
<dbReference type="InParanoid" id="A0A409X2U1"/>
<evidence type="ECO:0000256" key="8">
    <source>
        <dbReference type="ARBA" id="ARBA00042850"/>
    </source>
</evidence>
<keyword evidence="15" id="KW-1185">Reference proteome</keyword>
<comment type="caution">
    <text evidence="14">The sequence shown here is derived from an EMBL/GenBank/DDBJ whole genome shotgun (WGS) entry which is preliminary data.</text>
</comment>
<feature type="region of interest" description="Disordered" evidence="13">
    <location>
        <begin position="1"/>
        <end position="41"/>
    </location>
</feature>
<feature type="binding site" evidence="12">
    <location>
        <position position="377"/>
    </location>
    <ligand>
        <name>Mg(2+)</name>
        <dbReference type="ChEBI" id="CHEBI:18420"/>
        <label>1</label>
    </ligand>
</feature>
<name>A0A409X2U1_9AGAR</name>
<comment type="cofactor">
    <cofactor evidence="12">
        <name>Mg(2+)</name>
        <dbReference type="ChEBI" id="CHEBI:18420"/>
    </cofactor>
    <text evidence="12">Binds 2 magnesium ions per subunit.</text>
</comment>
<dbReference type="GO" id="GO:0046872">
    <property type="term" value="F:metal ion binding"/>
    <property type="evidence" value="ECO:0007669"/>
    <property type="project" value="UniProtKB-KW"/>
</dbReference>
<dbReference type="InterPro" id="IPR050792">
    <property type="entry name" value="ADP-ribosylglycohydrolase"/>
</dbReference>
<evidence type="ECO:0000256" key="6">
    <source>
        <dbReference type="ARBA" id="ARBA00042471"/>
    </source>
</evidence>
<evidence type="ECO:0000256" key="12">
    <source>
        <dbReference type="PIRSR" id="PIRSR605502-1"/>
    </source>
</evidence>
<evidence type="ECO:0000256" key="7">
    <source>
        <dbReference type="ARBA" id="ARBA00042722"/>
    </source>
</evidence>
<dbReference type="Proteomes" id="UP000284842">
    <property type="component" value="Unassembled WGS sequence"/>
</dbReference>
<evidence type="ECO:0000256" key="5">
    <source>
        <dbReference type="ARBA" id="ARBA00042398"/>
    </source>
</evidence>
<dbReference type="OrthoDB" id="2021138at2759"/>
<comment type="catalytic activity">
    <reaction evidence="11">
        <text>alpha-NAD(+) + H2O = ADP-D-ribose + nicotinamide + H(+)</text>
        <dbReference type="Rhea" id="RHEA:68792"/>
        <dbReference type="ChEBI" id="CHEBI:15377"/>
        <dbReference type="ChEBI" id="CHEBI:15378"/>
        <dbReference type="ChEBI" id="CHEBI:17154"/>
        <dbReference type="ChEBI" id="CHEBI:57967"/>
        <dbReference type="ChEBI" id="CHEBI:77017"/>
    </reaction>
</comment>
<feature type="binding site" evidence="12">
    <location>
        <position position="101"/>
    </location>
    <ligand>
        <name>Mg(2+)</name>
        <dbReference type="ChEBI" id="CHEBI:18420"/>
        <label>1</label>
    </ligand>
</feature>
<evidence type="ECO:0000313" key="14">
    <source>
        <dbReference type="EMBL" id="PPQ85069.1"/>
    </source>
</evidence>
<keyword evidence="12" id="KW-0479">Metal-binding</keyword>
<dbReference type="EC" id="3.2.1.143" evidence="2"/>
<dbReference type="InterPro" id="IPR036705">
    <property type="entry name" value="Ribosyl_crysJ1_sf"/>
</dbReference>
<dbReference type="GO" id="GO:0004649">
    <property type="term" value="F:poly(ADP-ribose) glycohydrolase activity"/>
    <property type="evidence" value="ECO:0007669"/>
    <property type="project" value="UniProtKB-EC"/>
</dbReference>
<evidence type="ECO:0000256" key="2">
    <source>
        <dbReference type="ARBA" id="ARBA00012255"/>
    </source>
</evidence>
<evidence type="ECO:0000256" key="10">
    <source>
        <dbReference type="ARBA" id="ARBA00043193"/>
    </source>
</evidence>
<evidence type="ECO:0000256" key="9">
    <source>
        <dbReference type="ARBA" id="ARBA00043187"/>
    </source>
</evidence>
<feature type="compositionally biased region" description="Polar residues" evidence="13">
    <location>
        <begin position="16"/>
        <end position="26"/>
    </location>
</feature>
<keyword evidence="3" id="KW-0378">Hydrolase</keyword>
<dbReference type="PANTHER" id="PTHR16222:SF24">
    <property type="entry name" value="ADP-RIBOSYLHYDROLASE ARH3"/>
    <property type="match status" value="1"/>
</dbReference>
<dbReference type="PANTHER" id="PTHR16222">
    <property type="entry name" value="ADP-RIBOSYLGLYCOHYDROLASE"/>
    <property type="match status" value="1"/>
</dbReference>
<organism evidence="14 15">
    <name type="scientific">Panaeolus cyanescens</name>
    <dbReference type="NCBI Taxonomy" id="181874"/>
    <lineage>
        <taxon>Eukaryota</taxon>
        <taxon>Fungi</taxon>
        <taxon>Dikarya</taxon>
        <taxon>Basidiomycota</taxon>
        <taxon>Agaricomycotina</taxon>
        <taxon>Agaricomycetes</taxon>
        <taxon>Agaricomycetidae</taxon>
        <taxon>Agaricales</taxon>
        <taxon>Agaricineae</taxon>
        <taxon>Galeropsidaceae</taxon>
        <taxon>Panaeolus</taxon>
    </lineage>
</organism>
<comment type="similarity">
    <text evidence="1">Belongs to the ADP-ribosylglycohydrolase family.</text>
</comment>
<dbReference type="AlphaFoldDB" id="A0A409X2U1"/>
<evidence type="ECO:0000256" key="13">
    <source>
        <dbReference type="SAM" id="MobiDB-lite"/>
    </source>
</evidence>
<evidence type="ECO:0000256" key="4">
    <source>
        <dbReference type="ARBA" id="ARBA00041057"/>
    </source>
</evidence>
<proteinExistence type="inferred from homology"/>
<feature type="binding site" evidence="12">
    <location>
        <position position="99"/>
    </location>
    <ligand>
        <name>Mg(2+)</name>
        <dbReference type="ChEBI" id="CHEBI:18420"/>
        <label>1</label>
    </ligand>
</feature>